<dbReference type="InterPro" id="IPR011989">
    <property type="entry name" value="ARM-like"/>
</dbReference>
<dbReference type="Gene3D" id="1.25.10.10">
    <property type="entry name" value="Leucine-rich Repeat Variant"/>
    <property type="match status" value="1"/>
</dbReference>
<name>A0AAX4P5J9_9CHLO</name>
<feature type="region of interest" description="Disordered" evidence="2">
    <location>
        <begin position="555"/>
        <end position="702"/>
    </location>
</feature>
<dbReference type="InterPro" id="IPR000719">
    <property type="entry name" value="Prot_kinase_dom"/>
</dbReference>
<dbReference type="Proteomes" id="UP001472866">
    <property type="component" value="Chromosome 04"/>
</dbReference>
<accession>A0AAX4P5J9</accession>
<dbReference type="Gene3D" id="3.30.200.20">
    <property type="entry name" value="Phosphorylase Kinase, domain 1"/>
    <property type="match status" value="1"/>
</dbReference>
<dbReference type="EMBL" id="CP151504">
    <property type="protein sequence ID" value="WZN61361.1"/>
    <property type="molecule type" value="Genomic_DNA"/>
</dbReference>
<gene>
    <name evidence="4" type="ORF">HKI87_04g28960</name>
</gene>
<dbReference type="PANTHER" id="PTHR12984">
    <property type="entry name" value="SCY1-RELATED S/T PROTEIN KINASE-LIKE"/>
    <property type="match status" value="1"/>
</dbReference>
<evidence type="ECO:0000256" key="2">
    <source>
        <dbReference type="SAM" id="MobiDB-lite"/>
    </source>
</evidence>
<feature type="repeat" description="HEAT" evidence="1">
    <location>
        <begin position="436"/>
        <end position="473"/>
    </location>
</feature>
<evidence type="ECO:0000313" key="5">
    <source>
        <dbReference type="Proteomes" id="UP001472866"/>
    </source>
</evidence>
<dbReference type="PROSITE" id="PS50011">
    <property type="entry name" value="PROTEIN_KINASE_DOM"/>
    <property type="match status" value="1"/>
</dbReference>
<protein>
    <submittedName>
        <fullName evidence="4">Protein kinase domain-containing protein</fullName>
    </submittedName>
</protein>
<feature type="domain" description="Protein kinase" evidence="3">
    <location>
        <begin position="2"/>
        <end position="275"/>
    </location>
</feature>
<dbReference type="InterPro" id="IPR021133">
    <property type="entry name" value="HEAT_type_2"/>
</dbReference>
<dbReference type="InterPro" id="IPR011009">
    <property type="entry name" value="Kinase-like_dom_sf"/>
</dbReference>
<dbReference type="Gene3D" id="1.10.510.10">
    <property type="entry name" value="Transferase(Phosphotransferase) domain 1"/>
    <property type="match status" value="1"/>
</dbReference>
<dbReference type="PANTHER" id="PTHR12984:SF3">
    <property type="entry name" value="N-TERMINAL KINASE-LIKE PROTEIN"/>
    <property type="match status" value="1"/>
</dbReference>
<keyword evidence="4" id="KW-0418">Kinase</keyword>
<dbReference type="SUPFAM" id="SSF56112">
    <property type="entry name" value="Protein kinase-like (PK-like)"/>
    <property type="match status" value="1"/>
</dbReference>
<feature type="compositionally biased region" description="Basic residues" evidence="2">
    <location>
        <begin position="662"/>
        <end position="678"/>
    </location>
</feature>
<dbReference type="GO" id="GO:0005524">
    <property type="term" value="F:ATP binding"/>
    <property type="evidence" value="ECO:0007669"/>
    <property type="project" value="InterPro"/>
</dbReference>
<proteinExistence type="predicted"/>
<feature type="compositionally biased region" description="Acidic residues" evidence="2">
    <location>
        <begin position="693"/>
        <end position="702"/>
    </location>
</feature>
<dbReference type="SMART" id="SM00220">
    <property type="entry name" value="S_TKc"/>
    <property type="match status" value="1"/>
</dbReference>
<dbReference type="InterPro" id="IPR051177">
    <property type="entry name" value="CIK-Related_Protein"/>
</dbReference>
<dbReference type="InterPro" id="IPR016024">
    <property type="entry name" value="ARM-type_fold"/>
</dbReference>
<feature type="compositionally biased region" description="Acidic residues" evidence="2">
    <location>
        <begin position="610"/>
        <end position="621"/>
    </location>
</feature>
<sequence length="702" mass="76234">MFAKLTSLVTGSSLPFTLGDDKGTAWNWWTLHDAKMKADGAKVSVFRAIIPNTDEVKLGLARNSLKRLRGMKHPSIVSFKDSHEMPDRSNVTFYIVTEPVVTLAAFLDMDEMRGNPSEVLAWGLRAVVSGVSFLTNECKLVYGSLCFGSVFVSHTLDWKLGIFDLLSDHAGLAKALDPQPFAQGFPFVSGQYLPGEVHKKEWQAVADAPAWAVDAWGLGCFIQELFKGAPMEAVAELRNLGAIPRGLQGDYQKLLSSQPQKRLNPQQLLQRNSFFRTKLNDIVEFLDNLILKEEVERNRFFRSLKTSLRSLPAFLIQRKILPACLAAVEFGNVSTAALQAILDLVECVADETYFEQDVLPFLLKLLGSTDVTVRLMLLSSAAKFIRLLSGKMIESKFYPGLQPYFKDADPRIRDQTIKCMSLLAPKMNQKTLNSSLLPHLAQLQRDPEAAIRTNTTVLISKISQYLGEASCKRILLNAFTRVLNDPAPSVRNAGILAIKETSQYYGEEDISRKLVPTLAPLVTDADPGISISSFQCLEKSFQVLRAYAERREKELASVAPPQAQARPSEPSGGGFGVDEAAAASGGDPWTAGGDNDGLDLGMDLGGMDLGGDDGGWDDGGLDEMLQGSGGGVEEPSLDDGVSQHLGGLMGPAGAEEKVGPGARRKHLAPPRKTGKGKPMKLGATKRAPKSGGDDDAWGDLLA</sequence>
<dbReference type="SUPFAM" id="SSF48371">
    <property type="entry name" value="ARM repeat"/>
    <property type="match status" value="1"/>
</dbReference>
<organism evidence="4 5">
    <name type="scientific">Chloropicon roscoffensis</name>
    <dbReference type="NCBI Taxonomy" id="1461544"/>
    <lineage>
        <taxon>Eukaryota</taxon>
        <taxon>Viridiplantae</taxon>
        <taxon>Chlorophyta</taxon>
        <taxon>Chloropicophyceae</taxon>
        <taxon>Chloropicales</taxon>
        <taxon>Chloropicaceae</taxon>
        <taxon>Chloropicon</taxon>
    </lineage>
</organism>
<dbReference type="GO" id="GO:0004672">
    <property type="term" value="F:protein kinase activity"/>
    <property type="evidence" value="ECO:0007669"/>
    <property type="project" value="InterPro"/>
</dbReference>
<dbReference type="AlphaFoldDB" id="A0AAX4P5J9"/>
<evidence type="ECO:0000259" key="3">
    <source>
        <dbReference type="PROSITE" id="PS50011"/>
    </source>
</evidence>
<evidence type="ECO:0000313" key="4">
    <source>
        <dbReference type="EMBL" id="WZN61361.1"/>
    </source>
</evidence>
<evidence type="ECO:0000256" key="1">
    <source>
        <dbReference type="PROSITE-ProRule" id="PRU00103"/>
    </source>
</evidence>
<reference evidence="4 5" key="1">
    <citation type="submission" date="2024-03" db="EMBL/GenBank/DDBJ databases">
        <title>Complete genome sequence of the green alga Chloropicon roscoffensis RCC1871.</title>
        <authorList>
            <person name="Lemieux C."/>
            <person name="Pombert J.-F."/>
            <person name="Otis C."/>
            <person name="Turmel M."/>
        </authorList>
    </citation>
    <scope>NUCLEOTIDE SEQUENCE [LARGE SCALE GENOMIC DNA]</scope>
    <source>
        <strain evidence="4 5">RCC1871</strain>
    </source>
</reference>
<keyword evidence="5" id="KW-1185">Reference proteome</keyword>
<dbReference type="PROSITE" id="PS50077">
    <property type="entry name" value="HEAT_REPEAT"/>
    <property type="match status" value="2"/>
</dbReference>
<keyword evidence="4" id="KW-0808">Transferase</keyword>
<feature type="repeat" description="HEAT" evidence="1">
    <location>
        <begin position="358"/>
        <end position="396"/>
    </location>
</feature>